<evidence type="ECO:0000313" key="3">
    <source>
        <dbReference type="Proteomes" id="UP000324222"/>
    </source>
</evidence>
<gene>
    <name evidence="2" type="ORF">E2C01_007915</name>
</gene>
<protein>
    <submittedName>
        <fullName evidence="2">Uncharacterized protein</fullName>
    </submittedName>
</protein>
<comment type="caution">
    <text evidence="2">The sequence shown here is derived from an EMBL/GenBank/DDBJ whole genome shotgun (WGS) entry which is preliminary data.</text>
</comment>
<evidence type="ECO:0000256" key="1">
    <source>
        <dbReference type="SAM" id="Phobius"/>
    </source>
</evidence>
<keyword evidence="1" id="KW-1133">Transmembrane helix</keyword>
<organism evidence="2 3">
    <name type="scientific">Portunus trituberculatus</name>
    <name type="common">Swimming crab</name>
    <name type="synonym">Neptunus trituberculatus</name>
    <dbReference type="NCBI Taxonomy" id="210409"/>
    <lineage>
        <taxon>Eukaryota</taxon>
        <taxon>Metazoa</taxon>
        <taxon>Ecdysozoa</taxon>
        <taxon>Arthropoda</taxon>
        <taxon>Crustacea</taxon>
        <taxon>Multicrustacea</taxon>
        <taxon>Malacostraca</taxon>
        <taxon>Eumalacostraca</taxon>
        <taxon>Eucarida</taxon>
        <taxon>Decapoda</taxon>
        <taxon>Pleocyemata</taxon>
        <taxon>Brachyura</taxon>
        <taxon>Eubrachyura</taxon>
        <taxon>Portunoidea</taxon>
        <taxon>Portunidae</taxon>
        <taxon>Portuninae</taxon>
        <taxon>Portunus</taxon>
    </lineage>
</organism>
<evidence type="ECO:0000313" key="2">
    <source>
        <dbReference type="EMBL" id="MPC15130.1"/>
    </source>
</evidence>
<keyword evidence="1" id="KW-0812">Transmembrane</keyword>
<sequence>MVKNFVEILSAITLIILSWQVLIPVFHGRCGVALERLRSKYHIVNSRTASLGLQGGHLRLPVRAWFTLLPRCPLPPTEVLVLRQKEITRQISGTVFFRNCYLHFGASPRVAARPSSAALRQIASPATQAPSVGIRLDSQIQPVTHRPRQYRRAERPRTGEDKVSYSGHLYFASSLSSPILPHMRHNAVQRITECATQNIRSPIHVSYAFALPCLALPPCRSVLDTALHLLLGD</sequence>
<name>A0A5B7D087_PORTR</name>
<proteinExistence type="predicted"/>
<keyword evidence="1" id="KW-0472">Membrane</keyword>
<feature type="transmembrane region" description="Helical" evidence="1">
    <location>
        <begin position="6"/>
        <end position="26"/>
    </location>
</feature>
<dbReference type="EMBL" id="VSRR010000404">
    <property type="protein sequence ID" value="MPC15130.1"/>
    <property type="molecule type" value="Genomic_DNA"/>
</dbReference>
<dbReference type="AlphaFoldDB" id="A0A5B7D087"/>
<dbReference type="Proteomes" id="UP000324222">
    <property type="component" value="Unassembled WGS sequence"/>
</dbReference>
<reference evidence="2 3" key="1">
    <citation type="submission" date="2019-05" db="EMBL/GenBank/DDBJ databases">
        <title>Another draft genome of Portunus trituberculatus and its Hox gene families provides insights of decapod evolution.</title>
        <authorList>
            <person name="Jeong J.-H."/>
            <person name="Song I."/>
            <person name="Kim S."/>
            <person name="Choi T."/>
            <person name="Kim D."/>
            <person name="Ryu S."/>
            <person name="Kim W."/>
        </authorList>
    </citation>
    <scope>NUCLEOTIDE SEQUENCE [LARGE SCALE GENOMIC DNA]</scope>
    <source>
        <tissue evidence="2">Muscle</tissue>
    </source>
</reference>
<accession>A0A5B7D087</accession>
<keyword evidence="3" id="KW-1185">Reference proteome</keyword>